<evidence type="ECO:0000313" key="1">
    <source>
        <dbReference type="EMBL" id="UUY01973.1"/>
    </source>
</evidence>
<proteinExistence type="predicted"/>
<accession>A0ABY5PBI3</accession>
<dbReference type="EMBL" id="CP088295">
    <property type="protein sequence ID" value="UUY01973.1"/>
    <property type="molecule type" value="Genomic_DNA"/>
</dbReference>
<organism evidence="1 2">
    <name type="scientific">Svornostia abyssi</name>
    <dbReference type="NCBI Taxonomy" id="2898438"/>
    <lineage>
        <taxon>Bacteria</taxon>
        <taxon>Bacillati</taxon>
        <taxon>Actinomycetota</taxon>
        <taxon>Thermoleophilia</taxon>
        <taxon>Solirubrobacterales</taxon>
        <taxon>Baekduiaceae</taxon>
        <taxon>Svornostia</taxon>
    </lineage>
</organism>
<reference evidence="2" key="1">
    <citation type="submission" date="2021-11" db="EMBL/GenBank/DDBJ databases">
        <title>Cultivation dependent microbiological survey of springs from the worlds oldest radium mine currently devoted to the extraction of radon-saturated water.</title>
        <authorList>
            <person name="Kapinusova G."/>
            <person name="Smrhova T."/>
            <person name="Strejcek M."/>
            <person name="Suman J."/>
            <person name="Jani K."/>
            <person name="Pajer P."/>
            <person name="Uhlik O."/>
        </authorList>
    </citation>
    <scope>NUCLEOTIDE SEQUENCE [LARGE SCALE GENOMIC DNA]</scope>
    <source>
        <strain evidence="2">J379</strain>
    </source>
</reference>
<gene>
    <name evidence="1" type="ORF">LRS13_14730</name>
</gene>
<dbReference type="Proteomes" id="UP001058860">
    <property type="component" value="Chromosome"/>
</dbReference>
<keyword evidence="2" id="KW-1185">Reference proteome</keyword>
<evidence type="ECO:0008006" key="3">
    <source>
        <dbReference type="Google" id="ProtNLM"/>
    </source>
</evidence>
<sequence length="116" mass="13234">MLGNVEGLDFAYTLHPMRPGRIALRRWRWELWHGSRLHAAGWRLSERDAQRALRQHGTRVARSIFGLPAVPRDPRQRTDPDFVPGSIVSVDEAGVRFRLVPRVLTEETVSRTPASS</sequence>
<name>A0ABY5PBI3_9ACTN</name>
<dbReference type="RefSeq" id="WP_353862512.1">
    <property type="nucleotide sequence ID" value="NZ_CP088295.1"/>
</dbReference>
<evidence type="ECO:0000313" key="2">
    <source>
        <dbReference type="Proteomes" id="UP001058860"/>
    </source>
</evidence>
<protein>
    <recommendedName>
        <fullName evidence="3">Transposase</fullName>
    </recommendedName>
</protein>